<accession>A0AAD5RKL1</accession>
<evidence type="ECO:0000313" key="1">
    <source>
        <dbReference type="EMBL" id="KAJ2896440.1"/>
    </source>
</evidence>
<name>A0AAD5RKL1_9PEZI</name>
<reference evidence="1" key="1">
    <citation type="submission" date="2022-07" db="EMBL/GenBank/DDBJ databases">
        <title>Draft genome sequence of Zalerion maritima ATCC 34329, a (micro)plastics degrading marine fungus.</title>
        <authorList>
            <person name="Paco A."/>
            <person name="Goncalves M.F.M."/>
            <person name="Rocha-Santos T.A.P."/>
            <person name="Alves A."/>
        </authorList>
    </citation>
    <scope>NUCLEOTIDE SEQUENCE</scope>
    <source>
        <strain evidence="1">ATCC 34329</strain>
    </source>
</reference>
<proteinExistence type="predicted"/>
<organism evidence="1 2">
    <name type="scientific">Zalerion maritima</name>
    <dbReference type="NCBI Taxonomy" id="339359"/>
    <lineage>
        <taxon>Eukaryota</taxon>
        <taxon>Fungi</taxon>
        <taxon>Dikarya</taxon>
        <taxon>Ascomycota</taxon>
        <taxon>Pezizomycotina</taxon>
        <taxon>Sordariomycetes</taxon>
        <taxon>Lulworthiomycetidae</taxon>
        <taxon>Lulworthiales</taxon>
        <taxon>Lulworthiaceae</taxon>
        <taxon>Zalerion</taxon>
    </lineage>
</organism>
<sequence length="107" mass="11539">MDTVHPVPGENEGPFTEAILRVRGLTMMQTFNSRETGLADWQHLLNKAWRSEKDGLGVKLVIKGVKKPFGSTMGILEVAVESTGDASDCLNGSLLVDGKQGIDLASR</sequence>
<comment type="caution">
    <text evidence="1">The sequence shown here is derived from an EMBL/GenBank/DDBJ whole genome shotgun (WGS) entry which is preliminary data.</text>
</comment>
<dbReference type="Proteomes" id="UP001201980">
    <property type="component" value="Unassembled WGS sequence"/>
</dbReference>
<gene>
    <name evidence="1" type="ORF">MKZ38_005567</name>
</gene>
<protein>
    <submittedName>
        <fullName evidence="1">O-methyltransferase aurJ</fullName>
    </submittedName>
</protein>
<keyword evidence="2" id="KW-1185">Reference proteome</keyword>
<dbReference type="AlphaFoldDB" id="A0AAD5RKL1"/>
<dbReference type="EMBL" id="JAKWBI020000332">
    <property type="protein sequence ID" value="KAJ2896440.1"/>
    <property type="molecule type" value="Genomic_DNA"/>
</dbReference>
<evidence type="ECO:0000313" key="2">
    <source>
        <dbReference type="Proteomes" id="UP001201980"/>
    </source>
</evidence>